<proteinExistence type="predicted"/>
<organism evidence="2 5">
    <name type="scientific">Arthrobacter zhangbolii</name>
    <dbReference type="NCBI Taxonomy" id="2886936"/>
    <lineage>
        <taxon>Bacteria</taxon>
        <taxon>Bacillati</taxon>
        <taxon>Actinomycetota</taxon>
        <taxon>Actinomycetes</taxon>
        <taxon>Micrococcales</taxon>
        <taxon>Micrococcaceae</taxon>
        <taxon>Arthrobacter</taxon>
    </lineage>
</organism>
<evidence type="ECO:0000313" key="5">
    <source>
        <dbReference type="Proteomes" id="UP001155145"/>
    </source>
</evidence>
<evidence type="ECO:0000256" key="1">
    <source>
        <dbReference type="SAM" id="MobiDB-lite"/>
    </source>
</evidence>
<name>A0A9X1MAF4_9MICC</name>
<accession>A0A9X1MAF4</accession>
<gene>
    <name evidence="2" type="ORF">LJ755_10795</name>
    <name evidence="3" type="ORF">MUK71_03910</name>
</gene>
<sequence>MVIGRFIGSLFGNSSESGPADGQAQQAQLAAQPPSGPDAEHRETARSLVNLRTAVRRAGAAMPTLISSQVRQIDDILAPLVEYIGSNGASTEQRVLLNSIITSYLPTPLRAYVALNERERTDDSEATALLVEQLTILEGIARDLENQVRTGAIAELSTHGRFLDDKFSPSSLTFGDR</sequence>
<feature type="region of interest" description="Disordered" evidence="1">
    <location>
        <begin position="14"/>
        <end position="43"/>
    </location>
</feature>
<evidence type="ECO:0000313" key="4">
    <source>
        <dbReference type="Proteomes" id="UP000829758"/>
    </source>
</evidence>
<keyword evidence="4" id="KW-1185">Reference proteome</keyword>
<protein>
    <submittedName>
        <fullName evidence="2">Uncharacterized protein</fullName>
    </submittedName>
</protein>
<feature type="compositionally biased region" description="Low complexity" evidence="1">
    <location>
        <begin position="18"/>
        <end position="33"/>
    </location>
</feature>
<dbReference type="RefSeq" id="WP_227905295.1">
    <property type="nucleotide sequence ID" value="NZ_CP094984.1"/>
</dbReference>
<dbReference type="EMBL" id="CP094984">
    <property type="protein sequence ID" value="UON92797.1"/>
    <property type="molecule type" value="Genomic_DNA"/>
</dbReference>
<evidence type="ECO:0000313" key="3">
    <source>
        <dbReference type="EMBL" id="UON92797.1"/>
    </source>
</evidence>
<dbReference type="AlphaFoldDB" id="A0A9X1MAF4"/>
<evidence type="ECO:0000313" key="2">
    <source>
        <dbReference type="EMBL" id="MCC3273214.1"/>
    </source>
</evidence>
<dbReference type="Proteomes" id="UP001155145">
    <property type="component" value="Unassembled WGS sequence"/>
</dbReference>
<reference evidence="2" key="1">
    <citation type="submission" date="2021-10" db="EMBL/GenBank/DDBJ databases">
        <title>Novel species in genus Arthrobacter.</title>
        <authorList>
            <person name="Liu Y."/>
        </authorList>
    </citation>
    <scope>NUCLEOTIDE SEQUENCE</scope>
    <source>
        <strain evidence="2">Zg-Y462</strain>
        <strain evidence="4">zg-Y462</strain>
    </source>
</reference>
<dbReference type="EMBL" id="JAJFZT010000007">
    <property type="protein sequence ID" value="MCC3273214.1"/>
    <property type="molecule type" value="Genomic_DNA"/>
</dbReference>
<dbReference type="Proteomes" id="UP000829758">
    <property type="component" value="Chromosome"/>
</dbReference>